<dbReference type="InterPro" id="IPR000653">
    <property type="entry name" value="DegT/StrS_aminotransferase"/>
</dbReference>
<dbReference type="InterPro" id="IPR015422">
    <property type="entry name" value="PyrdxlP-dep_Trfase_small"/>
</dbReference>
<gene>
    <name evidence="1" type="ORF">MNB_SV-9-1609</name>
</gene>
<organism evidence="1">
    <name type="scientific">hydrothermal vent metagenome</name>
    <dbReference type="NCBI Taxonomy" id="652676"/>
    <lineage>
        <taxon>unclassified sequences</taxon>
        <taxon>metagenomes</taxon>
        <taxon>ecological metagenomes</taxon>
    </lineage>
</organism>
<evidence type="ECO:0000313" key="1">
    <source>
        <dbReference type="EMBL" id="SFV55499.1"/>
    </source>
</evidence>
<name>A0A1W1BPN5_9ZZZZ</name>
<accession>A0A1W1BPN5</accession>
<reference evidence="1" key="1">
    <citation type="submission" date="2016-10" db="EMBL/GenBank/DDBJ databases">
        <authorList>
            <person name="de Groot N.N."/>
        </authorList>
    </citation>
    <scope>NUCLEOTIDE SEQUENCE</scope>
</reference>
<dbReference type="Pfam" id="PF01041">
    <property type="entry name" value="DegT_DnrJ_EryC1"/>
    <property type="match status" value="1"/>
</dbReference>
<dbReference type="InterPro" id="IPR015421">
    <property type="entry name" value="PyrdxlP-dep_Trfase_major"/>
</dbReference>
<dbReference type="GO" id="GO:0030170">
    <property type="term" value="F:pyridoxal phosphate binding"/>
    <property type="evidence" value="ECO:0007669"/>
    <property type="project" value="TreeGrafter"/>
</dbReference>
<dbReference type="GO" id="GO:0008483">
    <property type="term" value="F:transaminase activity"/>
    <property type="evidence" value="ECO:0007669"/>
    <property type="project" value="UniProtKB-KW"/>
</dbReference>
<dbReference type="PANTHER" id="PTHR30244:SF34">
    <property type="entry name" value="DTDP-4-AMINO-4,6-DIDEOXYGALACTOSE TRANSAMINASE"/>
    <property type="match status" value="1"/>
</dbReference>
<dbReference type="EMBL" id="FPHG01000028">
    <property type="protein sequence ID" value="SFV55499.1"/>
    <property type="molecule type" value="Genomic_DNA"/>
</dbReference>
<dbReference type="Gene3D" id="3.40.640.10">
    <property type="entry name" value="Type I PLP-dependent aspartate aminotransferase-like (Major domain)"/>
    <property type="match status" value="1"/>
</dbReference>
<dbReference type="EC" id="2.6.1.-" evidence="1"/>
<dbReference type="PIRSF" id="PIRSF000390">
    <property type="entry name" value="PLP_StrS"/>
    <property type="match status" value="1"/>
</dbReference>
<dbReference type="CDD" id="cd00616">
    <property type="entry name" value="AHBA_syn"/>
    <property type="match status" value="1"/>
</dbReference>
<dbReference type="SUPFAM" id="SSF53383">
    <property type="entry name" value="PLP-dependent transferases"/>
    <property type="match status" value="1"/>
</dbReference>
<dbReference type="AlphaFoldDB" id="A0A1W1BPN5"/>
<dbReference type="InterPro" id="IPR015424">
    <property type="entry name" value="PyrdxlP-dep_Trfase"/>
</dbReference>
<keyword evidence="1" id="KW-0032">Aminotransferase</keyword>
<proteinExistence type="predicted"/>
<dbReference type="PANTHER" id="PTHR30244">
    <property type="entry name" value="TRANSAMINASE"/>
    <property type="match status" value="1"/>
</dbReference>
<keyword evidence="1" id="KW-0808">Transferase</keyword>
<dbReference type="GO" id="GO:0000271">
    <property type="term" value="P:polysaccharide biosynthetic process"/>
    <property type="evidence" value="ECO:0007669"/>
    <property type="project" value="TreeGrafter"/>
</dbReference>
<dbReference type="Gene3D" id="3.90.1150.10">
    <property type="entry name" value="Aspartate Aminotransferase, domain 1"/>
    <property type="match status" value="1"/>
</dbReference>
<sequence>MKDIIPFYRQKIDTKHKNYIDEVLSLECESKVEQLEKDFSNFIGAKYALAVTNSTASLHLAMCALDLKRGDKIICNVNSFPDLPEVVRHFDAEPIFVDCVDSDYFIDLNKLEKTLIKNKSKKLRAVIINHIAGKVCDLDRLYEMAKKYKIKVIEDASDAMGSKYKGNLIGNTGADMVSYSFAPHLQKGIVDGGILVTDDEQLYRRAKLFRNHGIRSEEDGISFDSVDYLYNVVNIGWQYSMSEINATVCLAEFENLNDSLTRKKEISDMYLKELNNVKSITLPKIQEENTLSYFIIEVDTNRDAFARELRKEGVMIGLNYIPLHFMDYYKDKYSIRVFDFPRALGVYQRVMSLPMYHSLTDDEVMKVCNAIKKVAEKHI</sequence>
<protein>
    <submittedName>
        <fullName evidence="1">UDP-4-amino-4-deoxy-L-arabinose--oxoglutarate aminotransferase</fullName>
        <ecNumber evidence="1">2.6.1.-</ecNumber>
    </submittedName>
</protein>